<sequence length="214" mass="22251">MARLGGVVSVAVVLAAAGYMVVDEMTRTSALDAPVGRSWEDYASTTGAGTVGLASPVAAPVALVPATVTAAAPPSPAAAPRPRRGVSPTALTPIGTVGATDGRRVPDGRPPVVPAASRDIHRVAPPSGVDGKSIDQTSVDQRPTEPPKEAIMAAGEDKPAAEPAKPKKKKAVRRKPRTETVDQSWGGYRRADAWQRNGWGQSWGGQRQGGFFRY</sequence>
<feature type="region of interest" description="Disordered" evidence="1">
    <location>
        <begin position="71"/>
        <end position="184"/>
    </location>
</feature>
<dbReference type="EMBL" id="JBHUIW010000014">
    <property type="protein sequence ID" value="MFD2183144.1"/>
    <property type="molecule type" value="Genomic_DNA"/>
</dbReference>
<evidence type="ECO:0000256" key="1">
    <source>
        <dbReference type="SAM" id="MobiDB-lite"/>
    </source>
</evidence>
<organism evidence="2 3">
    <name type="scientific">Rhodoplanes azumiensis</name>
    <dbReference type="NCBI Taxonomy" id="1897628"/>
    <lineage>
        <taxon>Bacteria</taxon>
        <taxon>Pseudomonadati</taxon>
        <taxon>Pseudomonadota</taxon>
        <taxon>Alphaproteobacteria</taxon>
        <taxon>Hyphomicrobiales</taxon>
        <taxon>Nitrobacteraceae</taxon>
        <taxon>Rhodoplanes</taxon>
    </lineage>
</organism>
<name>A0ABW5AJL6_9BRAD</name>
<accession>A0ABW5AJL6</accession>
<evidence type="ECO:0000313" key="2">
    <source>
        <dbReference type="EMBL" id="MFD2183144.1"/>
    </source>
</evidence>
<comment type="caution">
    <text evidence="2">The sequence shown here is derived from an EMBL/GenBank/DDBJ whole genome shotgun (WGS) entry which is preliminary data.</text>
</comment>
<dbReference type="RefSeq" id="WP_378478307.1">
    <property type="nucleotide sequence ID" value="NZ_JBHUIW010000014.1"/>
</dbReference>
<reference evidence="3" key="1">
    <citation type="journal article" date="2019" name="Int. J. Syst. Evol. Microbiol.">
        <title>The Global Catalogue of Microorganisms (GCM) 10K type strain sequencing project: providing services to taxonomists for standard genome sequencing and annotation.</title>
        <authorList>
            <consortium name="The Broad Institute Genomics Platform"/>
            <consortium name="The Broad Institute Genome Sequencing Center for Infectious Disease"/>
            <person name="Wu L."/>
            <person name="Ma J."/>
        </authorList>
    </citation>
    <scope>NUCLEOTIDE SEQUENCE [LARGE SCALE GENOMIC DNA]</scope>
    <source>
        <strain evidence="3">CGMCC 1.6774</strain>
    </source>
</reference>
<evidence type="ECO:0008006" key="4">
    <source>
        <dbReference type="Google" id="ProtNLM"/>
    </source>
</evidence>
<keyword evidence="3" id="KW-1185">Reference proteome</keyword>
<evidence type="ECO:0000313" key="3">
    <source>
        <dbReference type="Proteomes" id="UP001597314"/>
    </source>
</evidence>
<proteinExistence type="predicted"/>
<dbReference type="Proteomes" id="UP001597314">
    <property type="component" value="Unassembled WGS sequence"/>
</dbReference>
<feature type="compositionally biased region" description="Basic residues" evidence="1">
    <location>
        <begin position="166"/>
        <end position="176"/>
    </location>
</feature>
<protein>
    <recommendedName>
        <fullName evidence="4">Translation initiation factor IF-2</fullName>
    </recommendedName>
</protein>
<gene>
    <name evidence="2" type="ORF">ACFSOX_13380</name>
</gene>